<dbReference type="GO" id="GO:0006655">
    <property type="term" value="P:phosphatidylglycerol biosynthetic process"/>
    <property type="evidence" value="ECO:0007669"/>
    <property type="project" value="TreeGrafter"/>
</dbReference>
<dbReference type="GO" id="GO:0004366">
    <property type="term" value="F:glycerol-3-phosphate O-acyltransferase activity"/>
    <property type="evidence" value="ECO:0007669"/>
    <property type="project" value="InterPro"/>
</dbReference>
<proteinExistence type="predicted"/>
<sequence length="158" mass="17174">MALLLRGGSKIIWIAASGGRDRPDPVTNQWFPTPFDASSVNNMRRLVEHAGAPGHIYPLVLLCYDIMPPPPQVEKEIGERRVISYHGAGLSVAPKMEYNEVTASSKGPEEAKEAYSQALYDSICQQYNVLKAAVHGAQGLEASTARNLGVQNSVLNQI</sequence>
<dbReference type="InterPro" id="IPR016222">
    <property type="entry name" value="G3P_O-acylTrfase_chlp"/>
</dbReference>
<dbReference type="OrthoDB" id="524544at2759"/>
<evidence type="ECO:0000313" key="2">
    <source>
        <dbReference type="Proteomes" id="UP000245207"/>
    </source>
</evidence>
<gene>
    <name evidence="1" type="ORF">CTI12_AA573450</name>
</gene>
<dbReference type="EMBL" id="PKPP01014795">
    <property type="protein sequence ID" value="PWA39262.1"/>
    <property type="molecule type" value="Genomic_DNA"/>
</dbReference>
<protein>
    <submittedName>
        <fullName evidence="1">Glycerol-3-phosphate O-acyltransferase, chloroplast</fullName>
    </submittedName>
</protein>
<keyword evidence="1" id="KW-0012">Acyltransferase</keyword>
<dbReference type="Gene3D" id="3.40.1130.10">
    <property type="entry name" value="Glycerol-3-phosphate (1)-acyltransferase"/>
    <property type="match status" value="1"/>
</dbReference>
<comment type="caution">
    <text evidence="1">The sequence shown here is derived from an EMBL/GenBank/DDBJ whole genome shotgun (WGS) entry which is preliminary data.</text>
</comment>
<dbReference type="PANTHER" id="PTHR35695:SF1">
    <property type="entry name" value="GLYCEROL-3-PHOSPHATE ACYLTRANSFERASE, CHLOROPLASTIC"/>
    <property type="match status" value="1"/>
</dbReference>
<keyword evidence="2" id="KW-1185">Reference proteome</keyword>
<dbReference type="SUPFAM" id="SSF69593">
    <property type="entry name" value="Glycerol-3-phosphate (1)-acyltransferase"/>
    <property type="match status" value="1"/>
</dbReference>
<dbReference type="Proteomes" id="UP000245207">
    <property type="component" value="Unassembled WGS sequence"/>
</dbReference>
<keyword evidence="1" id="KW-0808">Transferase</keyword>
<name>A0A2U1KR76_ARTAN</name>
<evidence type="ECO:0000313" key="1">
    <source>
        <dbReference type="EMBL" id="PWA39262.1"/>
    </source>
</evidence>
<accession>A0A2U1KR76</accession>
<dbReference type="GO" id="GO:0009570">
    <property type="term" value="C:chloroplast stroma"/>
    <property type="evidence" value="ECO:0007669"/>
    <property type="project" value="TreeGrafter"/>
</dbReference>
<dbReference type="PANTHER" id="PTHR35695">
    <property type="entry name" value="GLYCEROL-3-PHOSPHATE ACYLTRANSFERASE, CHLOROPLASTIC"/>
    <property type="match status" value="1"/>
</dbReference>
<dbReference type="AlphaFoldDB" id="A0A2U1KR76"/>
<dbReference type="STRING" id="35608.A0A2U1KR76"/>
<organism evidence="1 2">
    <name type="scientific">Artemisia annua</name>
    <name type="common">Sweet wormwood</name>
    <dbReference type="NCBI Taxonomy" id="35608"/>
    <lineage>
        <taxon>Eukaryota</taxon>
        <taxon>Viridiplantae</taxon>
        <taxon>Streptophyta</taxon>
        <taxon>Embryophyta</taxon>
        <taxon>Tracheophyta</taxon>
        <taxon>Spermatophyta</taxon>
        <taxon>Magnoliopsida</taxon>
        <taxon>eudicotyledons</taxon>
        <taxon>Gunneridae</taxon>
        <taxon>Pentapetalae</taxon>
        <taxon>asterids</taxon>
        <taxon>campanulids</taxon>
        <taxon>Asterales</taxon>
        <taxon>Asteraceae</taxon>
        <taxon>Asteroideae</taxon>
        <taxon>Anthemideae</taxon>
        <taxon>Artemisiinae</taxon>
        <taxon>Artemisia</taxon>
    </lineage>
</organism>
<reference evidence="1 2" key="1">
    <citation type="journal article" date="2018" name="Mol. Plant">
        <title>The genome of Artemisia annua provides insight into the evolution of Asteraceae family and artemisinin biosynthesis.</title>
        <authorList>
            <person name="Shen Q."/>
            <person name="Zhang L."/>
            <person name="Liao Z."/>
            <person name="Wang S."/>
            <person name="Yan T."/>
            <person name="Shi P."/>
            <person name="Liu M."/>
            <person name="Fu X."/>
            <person name="Pan Q."/>
            <person name="Wang Y."/>
            <person name="Lv Z."/>
            <person name="Lu X."/>
            <person name="Zhang F."/>
            <person name="Jiang W."/>
            <person name="Ma Y."/>
            <person name="Chen M."/>
            <person name="Hao X."/>
            <person name="Li L."/>
            <person name="Tang Y."/>
            <person name="Lv G."/>
            <person name="Zhou Y."/>
            <person name="Sun X."/>
            <person name="Brodelius P.E."/>
            <person name="Rose J.K.C."/>
            <person name="Tang K."/>
        </authorList>
    </citation>
    <scope>NUCLEOTIDE SEQUENCE [LARGE SCALE GENOMIC DNA]</scope>
    <source>
        <strain evidence="2">cv. Huhao1</strain>
        <tissue evidence="1">Leaf</tissue>
    </source>
</reference>